<proteinExistence type="predicted"/>
<dbReference type="AlphaFoldDB" id="A0A1H4F4W7"/>
<evidence type="ECO:0000313" key="2">
    <source>
        <dbReference type="Proteomes" id="UP000198951"/>
    </source>
</evidence>
<organism evidence="1 2">
    <name type="scientific">Flavobacterium gillisiae</name>
    <dbReference type="NCBI Taxonomy" id="150146"/>
    <lineage>
        <taxon>Bacteria</taxon>
        <taxon>Pseudomonadati</taxon>
        <taxon>Bacteroidota</taxon>
        <taxon>Flavobacteriia</taxon>
        <taxon>Flavobacteriales</taxon>
        <taxon>Flavobacteriaceae</taxon>
        <taxon>Flavobacterium</taxon>
    </lineage>
</organism>
<evidence type="ECO:0000313" key="1">
    <source>
        <dbReference type="EMBL" id="SEA92251.1"/>
    </source>
</evidence>
<gene>
    <name evidence="1" type="ORF">SAMN05443667_11212</name>
</gene>
<sequence>MRQNQNLKVISARNDFLHERVPDFKKLGANRSIELKDNDLYYASVRLYTLLNILILKMIGFDNYVLNFTKIFEKNTRYPVREEFYRKL</sequence>
<reference evidence="2" key="1">
    <citation type="submission" date="2016-10" db="EMBL/GenBank/DDBJ databases">
        <authorList>
            <person name="Varghese N."/>
            <person name="Submissions S."/>
        </authorList>
    </citation>
    <scope>NUCLEOTIDE SEQUENCE [LARGE SCALE GENOMIC DNA]</scope>
    <source>
        <strain evidence="2">DSM 22376</strain>
    </source>
</reference>
<keyword evidence="2" id="KW-1185">Reference proteome</keyword>
<dbReference type="EMBL" id="FNRD01000012">
    <property type="protein sequence ID" value="SEA92251.1"/>
    <property type="molecule type" value="Genomic_DNA"/>
</dbReference>
<dbReference type="Proteomes" id="UP000198951">
    <property type="component" value="Unassembled WGS sequence"/>
</dbReference>
<name>A0A1H4F4W7_9FLAO</name>
<accession>A0A1H4F4W7</accession>
<protein>
    <submittedName>
        <fullName evidence="1">Uncharacterized protein</fullName>
    </submittedName>
</protein>